<dbReference type="EMBL" id="BAABFR010000047">
    <property type="protein sequence ID" value="GAA4396126.1"/>
    <property type="molecule type" value="Genomic_DNA"/>
</dbReference>
<keyword evidence="1 9" id="KW-0813">Transport</keyword>
<keyword evidence="8 9" id="KW-0472">Membrane</keyword>
<comment type="caution">
    <text evidence="10">The sequence shown here is derived from an EMBL/GenBank/DDBJ whole genome shotgun (WGS) entry which is preliminary data.</text>
</comment>
<name>A0ABP8JUZ8_9ACTN</name>
<comment type="subcellular location">
    <subcellularLocation>
        <location evidence="9">Cell membrane</location>
        <topology evidence="9">Multi-pass membrane protein</topology>
    </subcellularLocation>
</comment>
<keyword evidence="5 9" id="KW-0630">Potassium</keyword>
<reference evidence="11" key="1">
    <citation type="journal article" date="2019" name="Int. J. Syst. Evol. Microbiol.">
        <title>The Global Catalogue of Microorganisms (GCM) 10K type strain sequencing project: providing services to taxonomists for standard genome sequencing and annotation.</title>
        <authorList>
            <consortium name="The Broad Institute Genomics Platform"/>
            <consortium name="The Broad Institute Genome Sequencing Center for Infectious Disease"/>
            <person name="Wu L."/>
            <person name="Ma J."/>
        </authorList>
    </citation>
    <scope>NUCLEOTIDE SEQUENCE [LARGE SCALE GENOMIC DNA]</scope>
    <source>
        <strain evidence="11">JCM 17688</strain>
    </source>
</reference>
<evidence type="ECO:0000256" key="5">
    <source>
        <dbReference type="ARBA" id="ARBA00022958"/>
    </source>
</evidence>
<evidence type="ECO:0000256" key="2">
    <source>
        <dbReference type="ARBA" id="ARBA00022475"/>
    </source>
</evidence>
<comment type="subunit">
    <text evidence="9">The system is composed of three essential subunits: KdpA, KdpB and KdpC.</text>
</comment>
<proteinExistence type="inferred from homology"/>
<organism evidence="10 11">
    <name type="scientific">Tsukamurella soli</name>
    <dbReference type="NCBI Taxonomy" id="644556"/>
    <lineage>
        <taxon>Bacteria</taxon>
        <taxon>Bacillati</taxon>
        <taxon>Actinomycetota</taxon>
        <taxon>Actinomycetes</taxon>
        <taxon>Mycobacteriales</taxon>
        <taxon>Tsukamurellaceae</taxon>
        <taxon>Tsukamurella</taxon>
    </lineage>
</organism>
<feature type="transmembrane region" description="Helical" evidence="9">
    <location>
        <begin position="414"/>
        <end position="435"/>
    </location>
</feature>
<feature type="transmembrane region" description="Helical" evidence="9">
    <location>
        <begin position="375"/>
        <end position="393"/>
    </location>
</feature>
<keyword evidence="2 9" id="KW-1003">Cell membrane</keyword>
<accession>A0ABP8JUZ8</accession>
<keyword evidence="4 9" id="KW-0812">Transmembrane</keyword>
<feature type="transmembrane region" description="Helical" evidence="9">
    <location>
        <begin position="478"/>
        <end position="499"/>
    </location>
</feature>
<feature type="transmembrane region" description="Helical" evidence="9">
    <location>
        <begin position="136"/>
        <end position="154"/>
    </location>
</feature>
<sequence length="552" mass="58098">MGDSAAGLLTIAAVLVALAICYRPLGDWMAHAFTSHHHWRVERAIYRLVGVDPDADQSGRTYIVAALAFSVVGIAVLTALLMAQRLLPGVHPRAWRFDEALNTAVSFVTNTDWQWYSGETAMNDIAQTAGLAVQNFASAAVGIAVAIALLRGFVRQRTDRLGNFWVDITRCTVRVLLPIAFVAALILMGQGVIQTLWQHRDVTTVAGGHQVLTGGLVASQESIKELGTNGGGFFNANSAHPFENPTPLTNAFEIFLILLIPVSLPRTFGNMVGNHRQGYAILGAMSTLFVASLGVTVWAQLAGQGTASRAAGAALEGQEYQFGQWGTSMFVTATTSTSTGAVNAAHDSLTPGGGGMALLNLVLGEVSPGGVGSGLYGMLVIAVITVFISGLMVGRTPEYLGKKIRRPEITLAALYILVMPTIVLLGTGFAIGQGWGRSALNNDGPHGLSEMLYAYASAANNNGSAFAGISVDTHWFDYTLGAAMLFGRFVPMVLVLLLAQSLARQQTVPVTAGTIPTHRPLFVTMAVGVVLLVAGLTFVPALALAPISEAAL</sequence>
<comment type="function">
    <text evidence="9">Part of the high-affinity ATP-driven potassium transport (or Kdp) system, which catalyzes the hydrolysis of ATP coupled with the electrogenic transport of potassium into the cytoplasm. This subunit binds the extracellular potassium ions and delivers the ions to the membrane domain of KdpB through an intramembrane tunnel.</text>
</comment>
<keyword evidence="7 9" id="KW-0406">Ion transport</keyword>
<dbReference type="PANTHER" id="PTHR30607">
    <property type="entry name" value="POTASSIUM-TRANSPORTING ATPASE A CHAIN"/>
    <property type="match status" value="1"/>
</dbReference>
<dbReference type="Pfam" id="PF03814">
    <property type="entry name" value="KdpA"/>
    <property type="match status" value="1"/>
</dbReference>
<evidence type="ECO:0000256" key="4">
    <source>
        <dbReference type="ARBA" id="ARBA00022692"/>
    </source>
</evidence>
<feature type="transmembrane region" description="Helical" evidence="9">
    <location>
        <begin position="520"/>
        <end position="547"/>
    </location>
</feature>
<dbReference type="HAMAP" id="MF_00275">
    <property type="entry name" value="KdpA"/>
    <property type="match status" value="1"/>
</dbReference>
<protein>
    <recommendedName>
        <fullName evidence="9">Potassium-transporting ATPase potassium-binding subunit</fullName>
    </recommendedName>
    <alternativeName>
        <fullName evidence="9">ATP phosphohydrolase [potassium-transporting] A chain</fullName>
    </alternativeName>
    <alternativeName>
        <fullName evidence="9">Potassium-binding and translocating subunit A</fullName>
    </alternativeName>
    <alternativeName>
        <fullName evidence="9">Potassium-translocating ATPase A chain</fullName>
    </alternativeName>
</protein>
<dbReference type="PANTHER" id="PTHR30607:SF2">
    <property type="entry name" value="POTASSIUM-TRANSPORTING ATPASE POTASSIUM-BINDING SUBUNIT"/>
    <property type="match status" value="1"/>
</dbReference>
<comment type="similarity">
    <text evidence="9">Belongs to the KdpA family.</text>
</comment>
<dbReference type="Proteomes" id="UP001500635">
    <property type="component" value="Unassembled WGS sequence"/>
</dbReference>
<dbReference type="NCBIfam" id="TIGR00680">
    <property type="entry name" value="kdpA"/>
    <property type="match status" value="1"/>
</dbReference>
<comment type="caution">
    <text evidence="9">Lacks conserved residue(s) required for the propagation of feature annotation.</text>
</comment>
<dbReference type="PIRSF" id="PIRSF001294">
    <property type="entry name" value="K_ATPaseA"/>
    <property type="match status" value="1"/>
</dbReference>
<evidence type="ECO:0000313" key="11">
    <source>
        <dbReference type="Proteomes" id="UP001500635"/>
    </source>
</evidence>
<feature type="transmembrane region" description="Helical" evidence="9">
    <location>
        <begin position="251"/>
        <end position="268"/>
    </location>
</feature>
<keyword evidence="6 9" id="KW-1133">Transmembrane helix</keyword>
<evidence type="ECO:0000256" key="1">
    <source>
        <dbReference type="ARBA" id="ARBA00022448"/>
    </source>
</evidence>
<feature type="transmembrane region" description="Helical" evidence="9">
    <location>
        <begin position="280"/>
        <end position="299"/>
    </location>
</feature>
<evidence type="ECO:0000256" key="3">
    <source>
        <dbReference type="ARBA" id="ARBA00022538"/>
    </source>
</evidence>
<evidence type="ECO:0000313" key="10">
    <source>
        <dbReference type="EMBL" id="GAA4396126.1"/>
    </source>
</evidence>
<dbReference type="RefSeq" id="WP_344997368.1">
    <property type="nucleotide sequence ID" value="NZ_BAABFR010000047.1"/>
</dbReference>
<gene>
    <name evidence="9 10" type="primary">kdpA</name>
    <name evidence="10" type="ORF">GCM10023147_30060</name>
</gene>
<keyword evidence="3 9" id="KW-0633">Potassium transport</keyword>
<feature type="transmembrane region" description="Helical" evidence="9">
    <location>
        <begin position="62"/>
        <end position="83"/>
    </location>
</feature>
<dbReference type="InterPro" id="IPR004623">
    <property type="entry name" value="KdpA"/>
</dbReference>
<evidence type="ECO:0000256" key="9">
    <source>
        <dbReference type="HAMAP-Rule" id="MF_00275"/>
    </source>
</evidence>
<evidence type="ECO:0000256" key="6">
    <source>
        <dbReference type="ARBA" id="ARBA00022989"/>
    </source>
</evidence>
<evidence type="ECO:0000256" key="7">
    <source>
        <dbReference type="ARBA" id="ARBA00023065"/>
    </source>
</evidence>
<keyword evidence="11" id="KW-1185">Reference proteome</keyword>
<evidence type="ECO:0000256" key="8">
    <source>
        <dbReference type="ARBA" id="ARBA00023136"/>
    </source>
</evidence>
<feature type="transmembrane region" description="Helical" evidence="9">
    <location>
        <begin position="175"/>
        <end position="193"/>
    </location>
</feature>